<reference evidence="5 6" key="1">
    <citation type="journal article" date="2004" name="PLoS Biol.">
        <title>Genomic insights into methanotrophy: the complete genome sequence of Methylococcus capsulatus (Bath).</title>
        <authorList>
            <person name="Ward N.L."/>
            <person name="Larsen O."/>
            <person name="Sakwa J."/>
            <person name="Bruseth L."/>
            <person name="Khouri H.M."/>
            <person name="Durkin A.S."/>
            <person name="Dimitrov G."/>
            <person name="Jiang L."/>
            <person name="Scanlan D."/>
            <person name="Kang K.H."/>
            <person name="Lewis M.R."/>
            <person name="Nelson K.E."/>
            <person name="Methe B.A."/>
            <person name="Wu M."/>
            <person name="Heidelberg J.F."/>
            <person name="Paulsen I.T."/>
            <person name="Fouts D.E."/>
            <person name="Ravel J."/>
            <person name="Tettelin H."/>
            <person name="Ren Q."/>
            <person name="Read T.D."/>
            <person name="DeBoy R.T."/>
            <person name="Seshadri R."/>
            <person name="Salzberg S.L."/>
            <person name="Jensen H.B."/>
            <person name="Birkeland N.K."/>
            <person name="Nelson W.C."/>
            <person name="Dodson R.J."/>
            <person name="Grindhaug S.H."/>
            <person name="Holt I.E."/>
            <person name="Eidhammer I."/>
            <person name="Jonasen I."/>
            <person name="Vanaken S."/>
            <person name="Utterback T.R."/>
            <person name="Feldblyum T.V."/>
            <person name="Fraser C.M."/>
            <person name="Lillehaug J.R."/>
            <person name="Eisen J.A."/>
        </authorList>
    </citation>
    <scope>NUCLEOTIDE SEQUENCE [LARGE SCALE GENOMIC DNA]</scope>
    <source>
        <strain evidence="6">ATCC 33009 / NCIMB 11132 / Bath</strain>
    </source>
</reference>
<feature type="transmembrane region" description="Helical" evidence="3">
    <location>
        <begin position="335"/>
        <end position="355"/>
    </location>
</feature>
<accession>Q604J5</accession>
<dbReference type="AlphaFoldDB" id="Q604J5"/>
<dbReference type="Pfam" id="PF13231">
    <property type="entry name" value="PMT_2"/>
    <property type="match status" value="1"/>
</dbReference>
<feature type="transmembrane region" description="Helical" evidence="3">
    <location>
        <begin position="122"/>
        <end position="140"/>
    </location>
</feature>
<keyword evidence="3" id="KW-0812">Transmembrane</keyword>
<dbReference type="InterPro" id="IPR038731">
    <property type="entry name" value="RgtA/B/C-like"/>
</dbReference>
<dbReference type="KEGG" id="mca:MCA2544"/>
<keyword evidence="3" id="KW-1133">Transmembrane helix</keyword>
<gene>
    <name evidence="5" type="ordered locus">MCA2544</name>
</gene>
<organism evidence="5 6">
    <name type="scientific">Methylococcus capsulatus (strain ATCC 33009 / NCIMB 11132 / Bath)</name>
    <dbReference type="NCBI Taxonomy" id="243233"/>
    <lineage>
        <taxon>Bacteria</taxon>
        <taxon>Pseudomonadati</taxon>
        <taxon>Pseudomonadota</taxon>
        <taxon>Gammaproteobacteria</taxon>
        <taxon>Methylococcales</taxon>
        <taxon>Methylococcaceae</taxon>
        <taxon>Methylococcus</taxon>
    </lineage>
</organism>
<protein>
    <submittedName>
        <fullName evidence="5">Putative membrane protein</fullName>
    </submittedName>
</protein>
<feature type="transmembrane region" description="Helical" evidence="3">
    <location>
        <begin position="280"/>
        <end position="300"/>
    </location>
</feature>
<dbReference type="HOGENOM" id="CLU_538401_0_0_6"/>
<evidence type="ECO:0000256" key="1">
    <source>
        <dbReference type="ARBA" id="ARBA00022737"/>
    </source>
</evidence>
<evidence type="ECO:0000256" key="2">
    <source>
        <dbReference type="ARBA" id="ARBA00022803"/>
    </source>
</evidence>
<evidence type="ECO:0000313" key="6">
    <source>
        <dbReference type="Proteomes" id="UP000006821"/>
    </source>
</evidence>
<sequence>MNQPSATSGRITHFVTRMFARWPLLFAMGTGALYAGLAYLIGSSYFFIYDDTALIDVADGNSVTHILHTSFTGFFRPLTLLVVKLEATGFGWSRPYGYILVSLLMHGLNATLLYAILRRLDFHIGAFFAATFFLLSPFATETFFWFSSQFDLLSALSTLLSIWMLLRYLDSGKTRHAMGAVLSYTGALFSKENAIAFVSVLLSLILWQRKKAPVARTAGLISAFLIPSAGYLAIRSALVGAFHSPYGNVLTLVRNSDIASHLASYATTFSDLSLKMPAPLSRLGVLYAGTLIAFLAVALYRRPRFTVNTLLLFCLTLSPVIWTALTPAATADTRFLYAPAIFLIIAISVGMEASLRQPVFSVGRLRIAAHLGTVGTFILLSTAALSTSEQAAMWRFAYETAHGAVLGVLDTAWKNPDATLRIRNLPLRLTEGPYLVKPYNLVHYAKAINRPLSNRLVCDSVILSYHDPELVISAGQSELGPRGNPNGAIQDIVIPGLPGARFSPRE</sequence>
<evidence type="ECO:0000256" key="3">
    <source>
        <dbReference type="SAM" id="Phobius"/>
    </source>
</evidence>
<feature type="transmembrane region" description="Helical" evidence="3">
    <location>
        <begin position="219"/>
        <end position="242"/>
    </location>
</feature>
<feature type="transmembrane region" description="Helical" evidence="3">
    <location>
        <begin position="95"/>
        <end position="116"/>
    </location>
</feature>
<feature type="transmembrane region" description="Helical" evidence="3">
    <location>
        <begin position="307"/>
        <end position="329"/>
    </location>
</feature>
<feature type="transmembrane region" description="Helical" evidence="3">
    <location>
        <begin position="367"/>
        <end position="385"/>
    </location>
</feature>
<feature type="transmembrane region" description="Helical" evidence="3">
    <location>
        <begin position="181"/>
        <end position="207"/>
    </location>
</feature>
<name>Q604J5_METCA</name>
<dbReference type="PANTHER" id="PTHR44227">
    <property type="match status" value="1"/>
</dbReference>
<evidence type="ECO:0000313" key="5">
    <source>
        <dbReference type="EMBL" id="AAU91395.1"/>
    </source>
</evidence>
<feature type="transmembrane region" description="Helical" evidence="3">
    <location>
        <begin position="21"/>
        <end position="42"/>
    </location>
</feature>
<feature type="domain" description="Glycosyltransferase RgtA/B/C/D-like" evidence="4">
    <location>
        <begin position="98"/>
        <end position="218"/>
    </location>
</feature>
<keyword evidence="3" id="KW-0472">Membrane</keyword>
<keyword evidence="1" id="KW-0677">Repeat</keyword>
<evidence type="ECO:0000259" key="4">
    <source>
        <dbReference type="Pfam" id="PF13231"/>
    </source>
</evidence>
<proteinExistence type="predicted"/>
<dbReference type="eggNOG" id="COG0457">
    <property type="taxonomic scope" value="Bacteria"/>
</dbReference>
<dbReference type="PANTHER" id="PTHR44227:SF3">
    <property type="entry name" value="PROTEIN O-MANNOSYL-TRANSFERASE TMTC4"/>
    <property type="match status" value="1"/>
</dbReference>
<keyword evidence="2" id="KW-0802">TPR repeat</keyword>
<dbReference type="InterPro" id="IPR052346">
    <property type="entry name" value="O-mannosyl-transferase_TMTC"/>
</dbReference>
<dbReference type="EMBL" id="AE017282">
    <property type="protein sequence ID" value="AAU91395.1"/>
    <property type="molecule type" value="Genomic_DNA"/>
</dbReference>
<dbReference type="Proteomes" id="UP000006821">
    <property type="component" value="Chromosome"/>
</dbReference>